<protein>
    <submittedName>
        <fullName evidence="1">Uncharacterized protein</fullName>
    </submittedName>
</protein>
<sequence length="91" mass="10518">MIGRLLQNLIISKQFLKGIDKWKGNINMATFTEDFENLTNADSTTLKTDNLSIEKNVISTKDERIQIHNISMIARSELSIPHYYTGYLHFN</sequence>
<dbReference type="EMBL" id="NETH01000063">
    <property type="protein sequence ID" value="RCW16216.1"/>
    <property type="molecule type" value="Genomic_DNA"/>
</dbReference>
<reference evidence="1 2" key="1">
    <citation type="journal article" date="2018" name="Sci. Rep.">
        <title>Network-guided genomic and metagenomic analysis of the faecal microbiota of the critically endangered kakapo.</title>
        <authorList>
            <person name="Waite D.W."/>
            <person name="Dsouza M."/>
            <person name="Sekiguchi Y."/>
            <person name="Hugenholtz P."/>
            <person name="Taylor M.W."/>
        </authorList>
    </citation>
    <scope>NUCLEOTIDE SEQUENCE [LARGE SCALE GENOMIC DNA]</scope>
    <source>
        <strain evidence="1 2">BI02</strain>
    </source>
</reference>
<evidence type="ECO:0000313" key="2">
    <source>
        <dbReference type="Proteomes" id="UP000253215"/>
    </source>
</evidence>
<name>A0A368UB29_9STRE</name>
<dbReference type="Proteomes" id="UP000253215">
    <property type="component" value="Unassembled WGS sequence"/>
</dbReference>
<dbReference type="AlphaFoldDB" id="A0A368UB29"/>
<proteinExistence type="predicted"/>
<gene>
    <name evidence="1" type="ORF">CAC02_09700</name>
</gene>
<comment type="caution">
    <text evidence="1">The sequence shown here is derived from an EMBL/GenBank/DDBJ whole genome shotgun (WGS) entry which is preliminary data.</text>
</comment>
<organism evidence="1 2">
    <name type="scientific">Streptococcus gallolyticus</name>
    <dbReference type="NCBI Taxonomy" id="315405"/>
    <lineage>
        <taxon>Bacteria</taxon>
        <taxon>Bacillati</taxon>
        <taxon>Bacillota</taxon>
        <taxon>Bacilli</taxon>
        <taxon>Lactobacillales</taxon>
        <taxon>Streptococcaceae</taxon>
        <taxon>Streptococcus</taxon>
    </lineage>
</organism>
<accession>A0A368UB29</accession>
<evidence type="ECO:0000313" key="1">
    <source>
        <dbReference type="EMBL" id="RCW16216.1"/>
    </source>
</evidence>